<dbReference type="OrthoDB" id="8479187at2"/>
<dbReference type="RefSeq" id="WP_058469630.1">
    <property type="nucleotide sequence ID" value="NZ_CAAAIC010000013.1"/>
</dbReference>
<keyword evidence="3" id="KW-1185">Reference proteome</keyword>
<accession>A0A0W0VGF4</accession>
<keyword evidence="1" id="KW-0472">Membrane</keyword>
<reference evidence="2 3" key="1">
    <citation type="submission" date="2015-11" db="EMBL/GenBank/DDBJ databases">
        <title>Genomic analysis of 38 Legionella species identifies large and diverse effector repertoires.</title>
        <authorList>
            <person name="Burstein D."/>
            <person name="Amaro F."/>
            <person name="Zusman T."/>
            <person name="Lifshitz Z."/>
            <person name="Cohen O."/>
            <person name="Gilbert J.A."/>
            <person name="Pupko T."/>
            <person name="Shuman H.A."/>
            <person name="Segal G."/>
        </authorList>
    </citation>
    <scope>NUCLEOTIDE SEQUENCE [LARGE SCALE GENOMIC DNA]</scope>
    <source>
        <strain evidence="2 3">BL-540</strain>
    </source>
</reference>
<dbReference type="Proteomes" id="UP000055035">
    <property type="component" value="Unassembled WGS sequence"/>
</dbReference>
<dbReference type="EMBL" id="LNYJ01000001">
    <property type="protein sequence ID" value="KTD19235.1"/>
    <property type="molecule type" value="Genomic_DNA"/>
</dbReference>
<dbReference type="PATRIC" id="fig|456.5.peg.34"/>
<protein>
    <recommendedName>
        <fullName evidence="4">DUF2975 domain-containing protein</fullName>
    </recommendedName>
</protein>
<dbReference type="Pfam" id="PF11188">
    <property type="entry name" value="DUF2975"/>
    <property type="match status" value="1"/>
</dbReference>
<evidence type="ECO:0000313" key="2">
    <source>
        <dbReference type="EMBL" id="KTD19235.1"/>
    </source>
</evidence>
<proteinExistence type="predicted"/>
<feature type="transmembrane region" description="Helical" evidence="1">
    <location>
        <begin position="12"/>
        <end position="31"/>
    </location>
</feature>
<comment type="caution">
    <text evidence="2">The sequence shown here is derived from an EMBL/GenBank/DDBJ whole genome shotgun (WGS) entry which is preliminary data.</text>
</comment>
<keyword evidence="1" id="KW-0812">Transmembrane</keyword>
<evidence type="ECO:0008006" key="4">
    <source>
        <dbReference type="Google" id="ProtNLM"/>
    </source>
</evidence>
<organism evidence="2 3">
    <name type="scientific">Legionella jordanis</name>
    <dbReference type="NCBI Taxonomy" id="456"/>
    <lineage>
        <taxon>Bacteria</taxon>
        <taxon>Pseudomonadati</taxon>
        <taxon>Pseudomonadota</taxon>
        <taxon>Gammaproteobacteria</taxon>
        <taxon>Legionellales</taxon>
        <taxon>Legionellaceae</taxon>
        <taxon>Legionella</taxon>
    </lineage>
</organism>
<evidence type="ECO:0000256" key="1">
    <source>
        <dbReference type="SAM" id="Phobius"/>
    </source>
</evidence>
<dbReference type="STRING" id="456.Ljor_0032"/>
<name>A0A0W0VGF4_9GAMM</name>
<evidence type="ECO:0000313" key="3">
    <source>
        <dbReference type="Proteomes" id="UP000055035"/>
    </source>
</evidence>
<dbReference type="AlphaFoldDB" id="A0A0W0VGF4"/>
<sequence length="180" mass="20259">MKKIQITSHLLALFFRLLCFLIPLATTYLLFFNLQAMLSWGFFDHIISPGKVQHPEQFSTAHRFILLGISSLPMSISVFICHKLSQLFKRFEQGELFEEAHVKLVKQIGLCMISSELIQLIYQPLITAALTFSNGPGERIASITLGKANGTTIITALILLVVSWIIKEAQQLKVESQLTI</sequence>
<keyword evidence="1" id="KW-1133">Transmembrane helix</keyword>
<dbReference type="InterPro" id="IPR021354">
    <property type="entry name" value="DUF2975"/>
</dbReference>
<gene>
    <name evidence="2" type="ORF">Ljor_0032</name>
</gene>
<feature type="transmembrane region" description="Helical" evidence="1">
    <location>
        <begin position="148"/>
        <end position="166"/>
    </location>
</feature>
<feature type="transmembrane region" description="Helical" evidence="1">
    <location>
        <begin position="64"/>
        <end position="81"/>
    </location>
</feature>